<dbReference type="Gene3D" id="3.30.160.20">
    <property type="match status" value="1"/>
</dbReference>
<keyword evidence="6" id="KW-0862">Zinc</keyword>
<dbReference type="PRINTS" id="PR01301">
    <property type="entry name" value="RGSPROTEIN"/>
</dbReference>
<dbReference type="GO" id="GO:0008270">
    <property type="term" value="F:zinc ion binding"/>
    <property type="evidence" value="ECO:0007669"/>
    <property type="project" value="UniProtKB-KW"/>
</dbReference>
<comment type="pathway">
    <text evidence="1">Protein modification; protein ubiquitination.</text>
</comment>
<dbReference type="SUPFAM" id="SSF75620">
    <property type="entry name" value="Release factor"/>
    <property type="match status" value="1"/>
</dbReference>
<reference evidence="12 13" key="1">
    <citation type="submission" date="2018-07" db="EMBL/GenBank/DDBJ databases">
        <title>A high quality draft genome assembly of the barn swallow (H. rustica rustica).</title>
        <authorList>
            <person name="Formenti G."/>
            <person name="Chiara M."/>
            <person name="Poveda L."/>
            <person name="Francoijs K.-J."/>
            <person name="Bonisoli-Alquati A."/>
            <person name="Canova L."/>
            <person name="Gianfranceschi L."/>
            <person name="Horner D.S."/>
            <person name="Saino N."/>
        </authorList>
    </citation>
    <scope>NUCLEOTIDE SEQUENCE [LARGE SCALE GENOMIC DNA]</scope>
    <source>
        <strain evidence="12">Chelidonia</strain>
        <tissue evidence="12">Blood</tissue>
    </source>
</reference>
<dbReference type="GO" id="GO:0016567">
    <property type="term" value="P:protein ubiquitination"/>
    <property type="evidence" value="ECO:0007669"/>
    <property type="project" value="UniProtKB-UniPathway"/>
</dbReference>
<dbReference type="Gene3D" id="1.20.1280.50">
    <property type="match status" value="1"/>
</dbReference>
<dbReference type="InterPro" id="IPR024066">
    <property type="entry name" value="RGS_subdom1/3"/>
</dbReference>
<gene>
    <name evidence="12" type="ORF">DUI87_10454</name>
</gene>
<dbReference type="EMBL" id="QRBI01000106">
    <property type="protein sequence ID" value="RMC12927.1"/>
    <property type="molecule type" value="Genomic_DNA"/>
</dbReference>
<dbReference type="GO" id="GO:0005739">
    <property type="term" value="C:mitochondrion"/>
    <property type="evidence" value="ECO:0007669"/>
    <property type="project" value="TreeGrafter"/>
</dbReference>
<dbReference type="PANTHER" id="PTHR43804:SF3">
    <property type="entry name" value="PEPTIDE CHAIN RELEASE FACTOR 1-LIKE, MITOCHONDRIAL"/>
    <property type="match status" value="1"/>
</dbReference>
<dbReference type="CDD" id="cd20364">
    <property type="entry name" value="BRcat_RBR_FBXO5"/>
    <property type="match status" value="1"/>
</dbReference>
<evidence type="ECO:0000256" key="5">
    <source>
        <dbReference type="ARBA" id="ARBA00022786"/>
    </source>
</evidence>
<dbReference type="InterPro" id="IPR001810">
    <property type="entry name" value="F-box_dom"/>
</dbReference>
<dbReference type="Gene3D" id="3.30.70.1660">
    <property type="match status" value="1"/>
</dbReference>
<dbReference type="InterPro" id="IPR045853">
    <property type="entry name" value="Pep_chain_release_fac_I_sf"/>
</dbReference>
<dbReference type="Pfam" id="PF03462">
    <property type="entry name" value="PCRF"/>
    <property type="match status" value="1"/>
</dbReference>
<sequence>MIKGLELLSCEESLTVRNEDRGDNAGRPTHTTKLESIQVTEECQNPTADEILSWAQNFDKMMKTPAGRNLFREFLRTEYSEENLLFWLACEDLKKEQNKKVIEEKARLIYEDYISILSPKEAQEFITNDENEDFRKLAETEIASCEEEIAELKHQIVLLLIPSEETDESDLVMEVTAGVGGQEAMLFTSEIFDMYQRYAAYKKWKFEVLEYFPSEIGGLRHAVASIAGVEAYKYMKFEGGVHRVQRVPKTEKQGRIHTSTMTVAILPQPTEMRLQISPKDLRIETKRASGAGGQHVNTTDSAVRIVHIPTGIVSECQQERSQIRNKEKAMQMLYAKLYNAKLEEETKKRNSARKIQNTNNRMKSNLNHSCKMKRDFDCTSLRAGFAPLKCSVEKTRLEKSCPLNFEEGFCKSCAEKHQKIFLSDSHHSATRNLDLEDGQRPIHNKENNQLTQRLDEGICETETMESSKLNEDSGYSSMLSTHYAEAIEHEDSLPLAGNLYGTPKHCLMKNQNQEQFSKKTLLPVIHYEEVICSTLKKSGKRNLKSWAAVDRIVSRGKFELCNLIGKKMGLDRIDILAELFQKNLKHILANILRHLSEMDLVNFAKVSTTWQKILQEDKRIFQMYSRAVKNLSNVTKAPEHAATREYVLYRVSLASIQKAIPPKNLNKKTTRSKASRNHSRLTEFSEAARNLKNTESLKACHRCGSPAKYDSYLQRATCSRESCGFDFCTKCMCSYHSSSDCMSSKPGKHNSVPGPLPGTKKSKQNLKRL</sequence>
<feature type="compositionally biased region" description="Basic residues" evidence="9">
    <location>
        <begin position="760"/>
        <end position="769"/>
    </location>
</feature>
<evidence type="ECO:0000256" key="7">
    <source>
        <dbReference type="ARBA" id="ARBA00022917"/>
    </source>
</evidence>
<dbReference type="FunFam" id="3.30.160.20:FF:000004">
    <property type="entry name" value="Peptide chain release factor 1"/>
    <property type="match status" value="1"/>
</dbReference>
<dbReference type="STRING" id="333673.A0A3M0L0K5"/>
<dbReference type="InterPro" id="IPR002867">
    <property type="entry name" value="IBR_dom"/>
</dbReference>
<dbReference type="Pfam" id="PF22191">
    <property type="entry name" value="IBR_1"/>
    <property type="match status" value="1"/>
</dbReference>
<dbReference type="FunFam" id="2.20.25.20:FF:000006">
    <property type="entry name" value="F-box only protein 5"/>
    <property type="match status" value="1"/>
</dbReference>
<feature type="domain" description="ZBR-type" evidence="11">
    <location>
        <begin position="696"/>
        <end position="744"/>
    </location>
</feature>
<dbReference type="PROSITE" id="PS00745">
    <property type="entry name" value="RF_PROK_I"/>
    <property type="match status" value="1"/>
</dbReference>
<comment type="similarity">
    <text evidence="2">Belongs to the prokaryotic/mitochondrial release factor family.</text>
</comment>
<dbReference type="InterPro" id="IPR036305">
    <property type="entry name" value="RGS_sf"/>
</dbReference>
<comment type="caution">
    <text evidence="12">The sequence shown here is derived from an EMBL/GenBank/DDBJ whole genome shotgun (WGS) entry which is preliminary data.</text>
</comment>
<dbReference type="InterPro" id="IPR044926">
    <property type="entry name" value="RGS_subdomain_2"/>
</dbReference>
<keyword evidence="3" id="KW-0479">Metal-binding</keyword>
<dbReference type="SMART" id="SM00647">
    <property type="entry name" value="IBR"/>
    <property type="match status" value="1"/>
</dbReference>
<dbReference type="Gene3D" id="2.20.25.20">
    <property type="match status" value="1"/>
</dbReference>
<dbReference type="PROSITE" id="PS50132">
    <property type="entry name" value="RGS"/>
    <property type="match status" value="1"/>
</dbReference>
<evidence type="ECO:0000256" key="9">
    <source>
        <dbReference type="SAM" id="MobiDB-lite"/>
    </source>
</evidence>
<feature type="domain" description="RGS" evidence="10">
    <location>
        <begin position="57"/>
        <end position="122"/>
    </location>
</feature>
<dbReference type="SMART" id="SM00315">
    <property type="entry name" value="RGS"/>
    <property type="match status" value="1"/>
</dbReference>
<dbReference type="Gene3D" id="1.10.196.10">
    <property type="match status" value="1"/>
</dbReference>
<evidence type="ECO:0000256" key="6">
    <source>
        <dbReference type="ARBA" id="ARBA00022833"/>
    </source>
</evidence>
<dbReference type="CDD" id="cd22170">
    <property type="entry name" value="F-box_FBXO5"/>
    <property type="match status" value="1"/>
</dbReference>
<dbReference type="Pfam" id="PF00646">
    <property type="entry name" value="F-box"/>
    <property type="match status" value="1"/>
</dbReference>
<evidence type="ECO:0000256" key="3">
    <source>
        <dbReference type="ARBA" id="ARBA00022723"/>
    </source>
</evidence>
<keyword evidence="7" id="KW-0648">Protein biosynthesis</keyword>
<dbReference type="AlphaFoldDB" id="A0A3M0L0K5"/>
<dbReference type="InterPro" id="IPR044064">
    <property type="entry name" value="ZF_ZBR"/>
</dbReference>
<dbReference type="GO" id="GO:0003747">
    <property type="term" value="F:translation release factor activity"/>
    <property type="evidence" value="ECO:0007669"/>
    <property type="project" value="InterPro"/>
</dbReference>
<evidence type="ECO:0000256" key="2">
    <source>
        <dbReference type="ARBA" id="ARBA00010835"/>
    </source>
</evidence>
<dbReference type="Gene3D" id="1.10.167.10">
    <property type="entry name" value="Regulator of G-protein Signalling 4, domain 2"/>
    <property type="match status" value="1"/>
</dbReference>
<accession>A0A3M0L0K5</accession>
<organism evidence="12 13">
    <name type="scientific">Hirundo rustica rustica</name>
    <dbReference type="NCBI Taxonomy" id="333673"/>
    <lineage>
        <taxon>Eukaryota</taxon>
        <taxon>Metazoa</taxon>
        <taxon>Chordata</taxon>
        <taxon>Craniata</taxon>
        <taxon>Vertebrata</taxon>
        <taxon>Euteleostomi</taxon>
        <taxon>Archelosauria</taxon>
        <taxon>Archosauria</taxon>
        <taxon>Dinosauria</taxon>
        <taxon>Saurischia</taxon>
        <taxon>Theropoda</taxon>
        <taxon>Coelurosauria</taxon>
        <taxon>Aves</taxon>
        <taxon>Neognathae</taxon>
        <taxon>Neoaves</taxon>
        <taxon>Telluraves</taxon>
        <taxon>Australaves</taxon>
        <taxon>Passeriformes</taxon>
        <taxon>Sylvioidea</taxon>
        <taxon>Hirundinidae</taxon>
        <taxon>Hirundo</taxon>
    </lineage>
</organism>
<keyword evidence="13" id="KW-1185">Reference proteome</keyword>
<evidence type="ECO:0000259" key="10">
    <source>
        <dbReference type="PROSITE" id="PS50132"/>
    </source>
</evidence>
<evidence type="ECO:0000256" key="8">
    <source>
        <dbReference type="PROSITE-ProRule" id="PRU01220"/>
    </source>
</evidence>
<evidence type="ECO:0000259" key="11">
    <source>
        <dbReference type="PROSITE" id="PS51872"/>
    </source>
</evidence>
<dbReference type="UniPathway" id="UPA00143"/>
<dbReference type="InterPro" id="IPR005139">
    <property type="entry name" value="PCRF"/>
</dbReference>
<feature type="region of interest" description="Disordered" evidence="9">
    <location>
        <begin position="744"/>
        <end position="769"/>
    </location>
</feature>
<dbReference type="GO" id="GO:0070126">
    <property type="term" value="P:mitochondrial translational termination"/>
    <property type="evidence" value="ECO:0007669"/>
    <property type="project" value="TreeGrafter"/>
</dbReference>
<dbReference type="PANTHER" id="PTHR43804">
    <property type="entry name" value="LD18447P"/>
    <property type="match status" value="1"/>
</dbReference>
<dbReference type="SMART" id="SM00937">
    <property type="entry name" value="PCRF"/>
    <property type="match status" value="1"/>
</dbReference>
<dbReference type="OrthoDB" id="9984940at2759"/>
<evidence type="ECO:0000256" key="1">
    <source>
        <dbReference type="ARBA" id="ARBA00004906"/>
    </source>
</evidence>
<dbReference type="Pfam" id="PF00472">
    <property type="entry name" value="RF-1"/>
    <property type="match status" value="1"/>
</dbReference>
<protein>
    <submittedName>
        <fullName evidence="12">Uncharacterized protein</fullName>
    </submittedName>
</protein>
<proteinExistence type="inferred from homology"/>
<dbReference type="InterPro" id="IPR050057">
    <property type="entry name" value="Prokaryotic/Mito_RF"/>
</dbReference>
<dbReference type="InterPro" id="IPR000352">
    <property type="entry name" value="Pep_chain_release_fac_I"/>
</dbReference>
<evidence type="ECO:0000313" key="12">
    <source>
        <dbReference type="EMBL" id="RMC12927.1"/>
    </source>
</evidence>
<dbReference type="FunFam" id="3.30.70.1660:FF:000011">
    <property type="entry name" value="Peptide chain release factor 1-like, mitochondrial"/>
    <property type="match status" value="1"/>
</dbReference>
<evidence type="ECO:0000313" key="13">
    <source>
        <dbReference type="Proteomes" id="UP000269221"/>
    </source>
</evidence>
<dbReference type="InterPro" id="IPR016137">
    <property type="entry name" value="RGS"/>
</dbReference>
<dbReference type="SUPFAM" id="SSF48097">
    <property type="entry name" value="Regulator of G-protein signaling, RGS"/>
    <property type="match status" value="1"/>
</dbReference>
<evidence type="ECO:0000256" key="4">
    <source>
        <dbReference type="ARBA" id="ARBA00022771"/>
    </source>
</evidence>
<dbReference type="PROSITE" id="PS51872">
    <property type="entry name" value="ZF_ZBR"/>
    <property type="match status" value="1"/>
</dbReference>
<keyword evidence="5" id="KW-0833">Ubl conjugation pathway</keyword>
<keyword evidence="4 8" id="KW-0863">Zinc-finger</keyword>
<name>A0A3M0L0K5_HIRRU</name>
<dbReference type="Proteomes" id="UP000269221">
    <property type="component" value="Unassembled WGS sequence"/>
</dbReference>